<reference evidence="2" key="1">
    <citation type="submission" date="2023-03" db="EMBL/GenBank/DDBJ databases">
        <title>Massive genome expansion in bonnet fungi (Mycena s.s.) driven by repeated elements and novel gene families across ecological guilds.</title>
        <authorList>
            <consortium name="Lawrence Berkeley National Laboratory"/>
            <person name="Harder C.B."/>
            <person name="Miyauchi S."/>
            <person name="Viragh M."/>
            <person name="Kuo A."/>
            <person name="Thoen E."/>
            <person name="Andreopoulos B."/>
            <person name="Lu D."/>
            <person name="Skrede I."/>
            <person name="Drula E."/>
            <person name="Henrissat B."/>
            <person name="Morin E."/>
            <person name="Kohler A."/>
            <person name="Barry K."/>
            <person name="LaButti K."/>
            <person name="Morin E."/>
            <person name="Salamov A."/>
            <person name="Lipzen A."/>
            <person name="Mereny Z."/>
            <person name="Hegedus B."/>
            <person name="Baldrian P."/>
            <person name="Stursova M."/>
            <person name="Weitz H."/>
            <person name="Taylor A."/>
            <person name="Grigoriev I.V."/>
            <person name="Nagy L.G."/>
            <person name="Martin F."/>
            <person name="Kauserud H."/>
        </authorList>
    </citation>
    <scope>NUCLEOTIDE SEQUENCE</scope>
    <source>
        <strain evidence="2">CBHHK182m</strain>
    </source>
</reference>
<protein>
    <submittedName>
        <fullName evidence="2">Uncharacterized protein</fullName>
    </submittedName>
</protein>
<gene>
    <name evidence="2" type="ORF">B0H16DRAFT_1467146</name>
</gene>
<feature type="compositionally biased region" description="Basic residues" evidence="1">
    <location>
        <begin position="123"/>
        <end position="135"/>
    </location>
</feature>
<evidence type="ECO:0000313" key="3">
    <source>
        <dbReference type="Proteomes" id="UP001215598"/>
    </source>
</evidence>
<organism evidence="2 3">
    <name type="scientific">Mycena metata</name>
    <dbReference type="NCBI Taxonomy" id="1033252"/>
    <lineage>
        <taxon>Eukaryota</taxon>
        <taxon>Fungi</taxon>
        <taxon>Dikarya</taxon>
        <taxon>Basidiomycota</taxon>
        <taxon>Agaricomycotina</taxon>
        <taxon>Agaricomycetes</taxon>
        <taxon>Agaricomycetidae</taxon>
        <taxon>Agaricales</taxon>
        <taxon>Marasmiineae</taxon>
        <taxon>Mycenaceae</taxon>
        <taxon>Mycena</taxon>
    </lineage>
</organism>
<keyword evidence="3" id="KW-1185">Reference proteome</keyword>
<feature type="compositionally biased region" description="Basic and acidic residues" evidence="1">
    <location>
        <begin position="341"/>
        <end position="355"/>
    </location>
</feature>
<comment type="caution">
    <text evidence="2">The sequence shown here is derived from an EMBL/GenBank/DDBJ whole genome shotgun (WGS) entry which is preliminary data.</text>
</comment>
<feature type="compositionally biased region" description="Basic and acidic residues" evidence="1">
    <location>
        <begin position="89"/>
        <end position="112"/>
    </location>
</feature>
<proteinExistence type="predicted"/>
<sequence length="520" mass="54827">MEREFFVGVIIPQVIRGTKNIRRLGQAAQGLGGREGEGCGKTHALLRRPTPPTRTSRALASPSGFDDAQTDAGAANTGAATGTRAATRAAEEEDKRRSSRSTRTESGGEGRAGEGAGEEGARRSQRGGGGRKRRAAGAFSPGSYHRLRMRTEGRTRSRRYVRRERPSAAAAAGVRTTRARTAPGATLVIPTPTSATTRMPPPRPRLPTCTPPPAPHHRRAGRAPRASADTTQRGPALALTGAFASAALHGVPQSGRGDWDWDAVGAVWAMSLSSGAMNGAVNGGSAGAGLSASASGGVGGGEISTRPYPVSYAGPSSSSTSTSTSSLLSMFAPTSTSTLYVERDRERERERERGAGARFTAPEAEEGRLRGRRLVQVRAATAQYGGAVCVLQQFWFTASAARAPADTSRQSPRRSRVPAPAPGARALDDELARITAAASILFVCFIFDGDHGDGYARNQRQSQSQYLPHTLTARWDSANAGHGGVVSEPQDLYFYTCVFVNSSVESYSHLAEQTHWVLGS</sequence>
<dbReference type="AlphaFoldDB" id="A0AAD7I539"/>
<dbReference type="Proteomes" id="UP001215598">
    <property type="component" value="Unassembled WGS sequence"/>
</dbReference>
<name>A0AAD7I539_9AGAR</name>
<feature type="compositionally biased region" description="Low complexity" evidence="1">
    <location>
        <begin position="167"/>
        <end position="198"/>
    </location>
</feature>
<feature type="compositionally biased region" description="Pro residues" evidence="1">
    <location>
        <begin position="199"/>
        <end position="214"/>
    </location>
</feature>
<feature type="compositionally biased region" description="Low complexity" evidence="1">
    <location>
        <begin position="53"/>
        <end position="88"/>
    </location>
</feature>
<dbReference type="EMBL" id="JARKIB010000127">
    <property type="protein sequence ID" value="KAJ7735309.1"/>
    <property type="molecule type" value="Genomic_DNA"/>
</dbReference>
<accession>A0AAD7I539</accession>
<feature type="region of interest" description="Disordered" evidence="1">
    <location>
        <begin position="338"/>
        <end position="364"/>
    </location>
</feature>
<evidence type="ECO:0000313" key="2">
    <source>
        <dbReference type="EMBL" id="KAJ7735309.1"/>
    </source>
</evidence>
<evidence type="ECO:0000256" key="1">
    <source>
        <dbReference type="SAM" id="MobiDB-lite"/>
    </source>
</evidence>
<feature type="region of interest" description="Disordered" evidence="1">
    <location>
        <begin position="29"/>
        <end position="232"/>
    </location>
</feature>